<organism evidence="8 9">
    <name type="scientific">Actinomadura meridiana</name>
    <dbReference type="NCBI Taxonomy" id="559626"/>
    <lineage>
        <taxon>Bacteria</taxon>
        <taxon>Bacillati</taxon>
        <taxon>Actinomycetota</taxon>
        <taxon>Actinomycetes</taxon>
        <taxon>Streptosporangiales</taxon>
        <taxon>Thermomonosporaceae</taxon>
        <taxon>Actinomadura</taxon>
    </lineage>
</organism>
<dbReference type="RefSeq" id="WP_344900252.1">
    <property type="nucleotide sequence ID" value="NZ_BAABAS010000016.1"/>
</dbReference>
<dbReference type="Gene3D" id="3.40.50.11820">
    <property type="match status" value="1"/>
</dbReference>
<keyword evidence="4" id="KW-0808">Transferase</keyword>
<sequence length="1174" mass="131678">MSPQISIVVPFRDTGAHLAECLKSLAGQTLRDLEVLMVDERPEHGSPPVAEDFAELDDRFALLQPSGGLDTVIEQAEGSYLAFVDGDDVVPPYAYELMVRTLEDTGADFVGGNVLRLDGTQVRQSLTHREPYAATLKSTHVTRHTALMQDRLVRNKLFRRTFWDAYRFPLPTTTQDGFAAVQAQLLADAVDVLDVPVYYWRDRPGTATRLRHDPAGITDRMVALFNVRKFVDDHAPELLTVHDRYALDLDVRALILALPGATWQERERLAELGAEAVASMDRSAADGLPSIRRLETHLLRERMLSELLDVVRFEEIGLGDVPIAQQGRLRQRWHARYPFYGDVERGIPEDLYDVTDEVRLHAEIDRVTWDADTLVVDGHAHFDRFDVSSSADSRIRVWMRDVKTGKEIRLPVERAYCPEATAHSAQSTVSYDWSGFSVRVEPDYLLDGDEWRTATYELFAEVSMAGRKAVRRLTAENTAVRWTVARQVDEYVAVQPAAGDDDVFVVHVKQAKAVLTGIRHDGDTLELTGWTRCALGAGAALIAARRHGGAEVHAEVTVRQSTVLRLAAGTGFDFTAKLPMASLVSVPDGRDHERGECHHLLDAIDWDIRLTGEGGPMRLTVARHLRAARYALPTGGREFALTRTAFGNLRGVERGVRPVVMAAEWDETGVLTLTGDVADQADRPDHFVLRRRRSGDEHQVPVTWKGRRFTAAITPGAMTVFGTDLPLSSGTWDLLARTRSGEAAVVAEREAIPSLPGWRTEGTHEFDVGVYQTDAVRFRSRPALEDGERGAHAQALLQQRDYPVYLRSPLCDTAVFDCHGGTQYSCNPRAIYEELARRKPELECVWISQDGQFTVDGKARIVLAGSREHYRVLARARYVVTNHGLPPWYVKRDGQTCVQTWHGTPLKRLAHDLKDIPYYRSERLDWMEREASRWDLLLSPSPFATQVMRRAFRYDGDVLETGYPRNDILSTPEWESFGSHIRKRLGIADDKKVVLYAPTWRDDRHHAPGQCGFSLELDVETLRRALGEDHVLLLRTHHFITDQNRPATDDFLVDMSRYPDIADLYMAADVLVTDYSSAMVDFAVLGRPIVLYTYDLARYRDHVRGLSIDLEAEAPGPIATTSAEVAEAVKRAPGSEDDYADGYDRFFVKYCPHDDGQAAARVVDEVFGAMINGA</sequence>
<dbReference type="InterPro" id="IPR029044">
    <property type="entry name" value="Nucleotide-diphossugar_trans"/>
</dbReference>
<comment type="similarity">
    <text evidence="2">Belongs to the CDP-glycerol glycerophosphotransferase family.</text>
</comment>
<dbReference type="PANTHER" id="PTHR37316">
    <property type="entry name" value="TEICHOIC ACID GLYCEROL-PHOSPHATE PRIMASE"/>
    <property type="match status" value="1"/>
</dbReference>
<evidence type="ECO:0000313" key="9">
    <source>
        <dbReference type="Proteomes" id="UP001501710"/>
    </source>
</evidence>
<proteinExistence type="inferred from homology"/>
<evidence type="ECO:0000256" key="2">
    <source>
        <dbReference type="ARBA" id="ARBA00010488"/>
    </source>
</evidence>
<protein>
    <recommendedName>
        <fullName evidence="7">Glycosyltransferase 2-like domain-containing protein</fullName>
    </recommendedName>
</protein>
<dbReference type="InterPro" id="IPR007554">
    <property type="entry name" value="Glycerophosphate_synth"/>
</dbReference>
<evidence type="ECO:0000256" key="1">
    <source>
        <dbReference type="ARBA" id="ARBA00004202"/>
    </source>
</evidence>
<dbReference type="SUPFAM" id="SSF53756">
    <property type="entry name" value="UDP-Glycosyltransferase/glycogen phosphorylase"/>
    <property type="match status" value="1"/>
</dbReference>
<evidence type="ECO:0000313" key="8">
    <source>
        <dbReference type="EMBL" id="GAA4236904.1"/>
    </source>
</evidence>
<evidence type="ECO:0000259" key="7">
    <source>
        <dbReference type="Pfam" id="PF00535"/>
    </source>
</evidence>
<keyword evidence="3" id="KW-1003">Cell membrane</keyword>
<dbReference type="Gene3D" id="3.90.550.10">
    <property type="entry name" value="Spore Coat Polysaccharide Biosynthesis Protein SpsA, Chain A"/>
    <property type="match status" value="1"/>
</dbReference>
<evidence type="ECO:0000256" key="5">
    <source>
        <dbReference type="ARBA" id="ARBA00022944"/>
    </source>
</evidence>
<dbReference type="InterPro" id="IPR001173">
    <property type="entry name" value="Glyco_trans_2-like"/>
</dbReference>
<reference evidence="9" key="1">
    <citation type="journal article" date="2019" name="Int. J. Syst. Evol. Microbiol.">
        <title>The Global Catalogue of Microorganisms (GCM) 10K type strain sequencing project: providing services to taxonomists for standard genome sequencing and annotation.</title>
        <authorList>
            <consortium name="The Broad Institute Genomics Platform"/>
            <consortium name="The Broad Institute Genome Sequencing Center for Infectious Disease"/>
            <person name="Wu L."/>
            <person name="Ma J."/>
        </authorList>
    </citation>
    <scope>NUCLEOTIDE SEQUENCE [LARGE SCALE GENOMIC DNA]</scope>
    <source>
        <strain evidence="9">JCM 17440</strain>
    </source>
</reference>
<dbReference type="Proteomes" id="UP001501710">
    <property type="component" value="Unassembled WGS sequence"/>
</dbReference>
<keyword evidence="6" id="KW-0472">Membrane</keyword>
<dbReference type="Gene3D" id="3.40.50.12580">
    <property type="match status" value="1"/>
</dbReference>
<evidence type="ECO:0000256" key="6">
    <source>
        <dbReference type="ARBA" id="ARBA00023136"/>
    </source>
</evidence>
<comment type="caution">
    <text evidence="8">The sequence shown here is derived from an EMBL/GenBank/DDBJ whole genome shotgun (WGS) entry which is preliminary data.</text>
</comment>
<dbReference type="InterPro" id="IPR043149">
    <property type="entry name" value="TagF_N"/>
</dbReference>
<feature type="domain" description="Glycosyltransferase 2-like" evidence="7">
    <location>
        <begin position="6"/>
        <end position="132"/>
    </location>
</feature>
<dbReference type="PANTHER" id="PTHR37316:SF3">
    <property type="entry name" value="TEICHOIC ACID GLYCEROL-PHOSPHATE TRANSFERASE"/>
    <property type="match status" value="1"/>
</dbReference>
<evidence type="ECO:0000256" key="4">
    <source>
        <dbReference type="ARBA" id="ARBA00022679"/>
    </source>
</evidence>
<dbReference type="InterPro" id="IPR043148">
    <property type="entry name" value="TagF_C"/>
</dbReference>
<dbReference type="SUPFAM" id="SSF53448">
    <property type="entry name" value="Nucleotide-diphospho-sugar transferases"/>
    <property type="match status" value="1"/>
</dbReference>
<comment type="subcellular location">
    <subcellularLocation>
        <location evidence="1">Cell membrane</location>
        <topology evidence="1">Peripheral membrane protein</topology>
    </subcellularLocation>
</comment>
<dbReference type="Pfam" id="PF00535">
    <property type="entry name" value="Glycos_transf_2"/>
    <property type="match status" value="1"/>
</dbReference>
<keyword evidence="5" id="KW-0777">Teichoic acid biosynthesis</keyword>
<dbReference type="EMBL" id="BAABAS010000016">
    <property type="protein sequence ID" value="GAA4236904.1"/>
    <property type="molecule type" value="Genomic_DNA"/>
</dbReference>
<accession>A0ABP8CB21</accession>
<name>A0ABP8CB21_9ACTN</name>
<dbReference type="Pfam" id="PF04464">
    <property type="entry name" value="Glyphos_transf"/>
    <property type="match status" value="1"/>
</dbReference>
<dbReference type="InterPro" id="IPR051612">
    <property type="entry name" value="Teichoic_Acid_Biosynth"/>
</dbReference>
<evidence type="ECO:0000256" key="3">
    <source>
        <dbReference type="ARBA" id="ARBA00022475"/>
    </source>
</evidence>
<keyword evidence="9" id="KW-1185">Reference proteome</keyword>
<gene>
    <name evidence="8" type="ORF">GCM10022254_47620</name>
</gene>
<dbReference type="CDD" id="cd00761">
    <property type="entry name" value="Glyco_tranf_GTA_type"/>
    <property type="match status" value="1"/>
</dbReference>